<dbReference type="eggNOG" id="COG2207">
    <property type="taxonomic scope" value="Bacteria"/>
</dbReference>
<protein>
    <recommendedName>
        <fullName evidence="1">HTH araC/xylS-type domain-containing protein</fullName>
    </recommendedName>
</protein>
<dbReference type="EMBL" id="CP002305">
    <property type="protein sequence ID" value="ADQ18930.1"/>
    <property type="molecule type" value="Genomic_DNA"/>
</dbReference>
<dbReference type="InterPro" id="IPR018060">
    <property type="entry name" value="HTH_AraC"/>
</dbReference>
<dbReference type="KEGG" id="lby:Lbys_3270"/>
<evidence type="ECO:0000313" key="3">
    <source>
        <dbReference type="Proteomes" id="UP000007435"/>
    </source>
</evidence>
<dbReference type="OrthoDB" id="642439at2"/>
<feature type="domain" description="HTH araC/xylS-type" evidence="1">
    <location>
        <begin position="203"/>
        <end position="299"/>
    </location>
</feature>
<dbReference type="RefSeq" id="WP_013409957.1">
    <property type="nucleotide sequence ID" value="NC_014655.1"/>
</dbReference>
<gene>
    <name evidence="2" type="ordered locus">Lbys_3270</name>
</gene>
<sequence length="300" mass="35601">MKTPYRLIWNAKAKEVNYRVPSWTLYPFPIAQWQVETRFREGMVFHQSLTKDSFHIGVVEVMDLYSYTIHCQKGRAYIIFVLGGSALMRNKEGLFIEFMRNGRFRIGVTQDQELFLELPFGKLSILTMSMDYELFKELSRDDSDVDWTRILFVPMDKFVKDLLLDLQRSAAQGSLDTKIKYFFNYLLDYYKSNLPVWEQDEMWKVRKYIDEDFQNPELDLNAIAAREGIPETSFRQQFHRAYKVTPHHYLTSRRLQHYLKNYSDVSPALCYLECGYNSESALRYELRKFGIAPQVVSKKV</sequence>
<dbReference type="AlphaFoldDB" id="E4RWJ0"/>
<dbReference type="Gene3D" id="1.10.10.60">
    <property type="entry name" value="Homeodomain-like"/>
    <property type="match status" value="1"/>
</dbReference>
<dbReference type="GO" id="GO:0003700">
    <property type="term" value="F:DNA-binding transcription factor activity"/>
    <property type="evidence" value="ECO:0007669"/>
    <property type="project" value="InterPro"/>
</dbReference>
<dbReference type="Pfam" id="PF12833">
    <property type="entry name" value="HTH_18"/>
    <property type="match status" value="1"/>
</dbReference>
<dbReference type="Proteomes" id="UP000007435">
    <property type="component" value="Chromosome"/>
</dbReference>
<proteinExistence type="predicted"/>
<evidence type="ECO:0000313" key="2">
    <source>
        <dbReference type="EMBL" id="ADQ18930.1"/>
    </source>
</evidence>
<dbReference type="GO" id="GO:0043565">
    <property type="term" value="F:sequence-specific DNA binding"/>
    <property type="evidence" value="ECO:0007669"/>
    <property type="project" value="InterPro"/>
</dbReference>
<organism evidence="2 3">
    <name type="scientific">Leadbetterella byssophila (strain DSM 17132 / JCM 16389 / KACC 11308 / NBRC 106382 / 4M15)</name>
    <dbReference type="NCBI Taxonomy" id="649349"/>
    <lineage>
        <taxon>Bacteria</taxon>
        <taxon>Pseudomonadati</taxon>
        <taxon>Bacteroidota</taxon>
        <taxon>Cytophagia</taxon>
        <taxon>Cytophagales</taxon>
        <taxon>Leadbetterellaceae</taxon>
        <taxon>Leadbetterella</taxon>
    </lineage>
</organism>
<evidence type="ECO:0000259" key="1">
    <source>
        <dbReference type="PROSITE" id="PS01124"/>
    </source>
</evidence>
<accession>E4RWJ0</accession>
<dbReference type="PROSITE" id="PS01124">
    <property type="entry name" value="HTH_ARAC_FAMILY_2"/>
    <property type="match status" value="1"/>
</dbReference>
<reference evidence="2 3" key="2">
    <citation type="journal article" date="2011" name="Stand. Genomic Sci.">
        <title>Complete genome sequence of Leadbetterella byssophila type strain (4M15).</title>
        <authorList>
            <person name="Abt B."/>
            <person name="Teshima H."/>
            <person name="Lucas S."/>
            <person name="Lapidus A."/>
            <person name="Del Rio T.G."/>
            <person name="Nolan M."/>
            <person name="Tice H."/>
            <person name="Cheng J.F."/>
            <person name="Pitluck S."/>
            <person name="Liolios K."/>
            <person name="Pagani I."/>
            <person name="Ivanova N."/>
            <person name="Mavromatis K."/>
            <person name="Pati A."/>
            <person name="Tapia R."/>
            <person name="Han C."/>
            <person name="Goodwin L."/>
            <person name="Chen A."/>
            <person name="Palaniappan K."/>
            <person name="Land M."/>
            <person name="Hauser L."/>
            <person name="Chang Y.J."/>
            <person name="Jeffries C.D."/>
            <person name="Rohde M."/>
            <person name="Goker M."/>
            <person name="Tindall B.J."/>
            <person name="Detter J.C."/>
            <person name="Woyke T."/>
            <person name="Bristow J."/>
            <person name="Eisen J.A."/>
            <person name="Markowitz V."/>
            <person name="Hugenholtz P."/>
            <person name="Klenk H.P."/>
            <person name="Kyrpides N.C."/>
        </authorList>
    </citation>
    <scope>NUCLEOTIDE SEQUENCE [LARGE SCALE GENOMIC DNA]</scope>
    <source>
        <strain evidence="3">DSM 17132 / JCM 16389 / KACC 11308 / NBRC 106382 / 4M15</strain>
    </source>
</reference>
<reference key="1">
    <citation type="submission" date="2010-11" db="EMBL/GenBank/DDBJ databases">
        <title>The complete genome of Leadbetterella byssophila DSM 17132.</title>
        <authorList>
            <consortium name="US DOE Joint Genome Institute (JGI-PGF)"/>
            <person name="Lucas S."/>
            <person name="Copeland A."/>
            <person name="Lapidus A."/>
            <person name="Glavina del Rio T."/>
            <person name="Dalin E."/>
            <person name="Tice H."/>
            <person name="Bruce D."/>
            <person name="Goodwin L."/>
            <person name="Pitluck S."/>
            <person name="Kyrpides N."/>
            <person name="Mavromatis K."/>
            <person name="Ivanova N."/>
            <person name="Teshima H."/>
            <person name="Brettin T."/>
            <person name="Detter J.C."/>
            <person name="Han C."/>
            <person name="Tapia R."/>
            <person name="Land M."/>
            <person name="Hauser L."/>
            <person name="Markowitz V."/>
            <person name="Cheng J.-F."/>
            <person name="Hugenholtz P."/>
            <person name="Woyke T."/>
            <person name="Wu D."/>
            <person name="Tindall B."/>
            <person name="Pomrenke H.G."/>
            <person name="Brambilla E."/>
            <person name="Klenk H.-P."/>
            <person name="Eisen J.A."/>
        </authorList>
    </citation>
    <scope>NUCLEOTIDE SEQUENCE [LARGE SCALE GENOMIC DNA]</scope>
    <source>
        <strain>DSM 17132</strain>
    </source>
</reference>
<name>E4RWJ0_LEAB4</name>
<keyword evidence="3" id="KW-1185">Reference proteome</keyword>
<dbReference type="HOGENOM" id="CLU_926850_0_0_10"/>